<protein>
    <submittedName>
        <fullName evidence="2">OLC1v1001542C1</fullName>
    </submittedName>
</protein>
<dbReference type="Proteomes" id="UP001161247">
    <property type="component" value="Chromosome 4"/>
</dbReference>
<feature type="compositionally biased region" description="Acidic residues" evidence="1">
    <location>
        <begin position="154"/>
        <end position="174"/>
    </location>
</feature>
<accession>A0AAV1D5E6</accession>
<evidence type="ECO:0000313" key="3">
    <source>
        <dbReference type="Proteomes" id="UP001161247"/>
    </source>
</evidence>
<feature type="compositionally biased region" description="Acidic residues" evidence="1">
    <location>
        <begin position="54"/>
        <end position="64"/>
    </location>
</feature>
<feature type="region of interest" description="Disordered" evidence="1">
    <location>
        <begin position="350"/>
        <end position="375"/>
    </location>
</feature>
<dbReference type="EMBL" id="OX459121">
    <property type="protein sequence ID" value="CAI9103106.1"/>
    <property type="molecule type" value="Genomic_DNA"/>
</dbReference>
<sequence length="486" mass="55154">MGKRITRKMAKKNRRKRMEKKYRRRRERRLRQESEVQPDGELNVPGEEGVHEPEFDEVDDEVQPEDAPNIQEEWANPNADVDNELINIPEEEGVEPNVDALNVPEGGVQENDSSDDELNSPEEGVQENVADNDGLNVLEEGVEDNVAEGNELNNPEEEGIGDNVDGNDDNAEQEMEGKEDGQPENQENAVNEENQEPVGAVEGSSPANPEAEQEAHPVRDEDSRNSSEDASQGKADERPKETEDFERQFDRNPGKRPMREEEEEGVNRSRQHGWSSKPDLSNVPERIIESDTSINTVERSENPPPVRILKRRAPNRDADVYYTDRELQLRIPLAFFLSVTELLYNPSSLRDDAAESSSSSSSCSSSAMRGSTSRRPYDPDFESFHRRLKRPLILPEEVMERPWIECGVCGVVKAPQFMVQLSCDCIDYAVCMDYCIIILALAEARRNIHLICPDCGRNLLTEDIIVYAMCKLLQLAVIVRYMMMRR</sequence>
<feature type="compositionally biased region" description="Basic and acidic residues" evidence="1">
    <location>
        <begin position="213"/>
        <end position="227"/>
    </location>
</feature>
<gene>
    <name evidence="2" type="ORF">OLC1_LOCUS12330</name>
</gene>
<evidence type="ECO:0000313" key="2">
    <source>
        <dbReference type="EMBL" id="CAI9103106.1"/>
    </source>
</evidence>
<keyword evidence="3" id="KW-1185">Reference proteome</keyword>
<organism evidence="2 3">
    <name type="scientific">Oldenlandia corymbosa var. corymbosa</name>
    <dbReference type="NCBI Taxonomy" id="529605"/>
    <lineage>
        <taxon>Eukaryota</taxon>
        <taxon>Viridiplantae</taxon>
        <taxon>Streptophyta</taxon>
        <taxon>Embryophyta</taxon>
        <taxon>Tracheophyta</taxon>
        <taxon>Spermatophyta</taxon>
        <taxon>Magnoliopsida</taxon>
        <taxon>eudicotyledons</taxon>
        <taxon>Gunneridae</taxon>
        <taxon>Pentapetalae</taxon>
        <taxon>asterids</taxon>
        <taxon>lamiids</taxon>
        <taxon>Gentianales</taxon>
        <taxon>Rubiaceae</taxon>
        <taxon>Rubioideae</taxon>
        <taxon>Spermacoceae</taxon>
        <taxon>Hedyotis-Oldenlandia complex</taxon>
        <taxon>Oldenlandia</taxon>
    </lineage>
</organism>
<feature type="compositionally biased region" description="Basic residues" evidence="1">
    <location>
        <begin position="1"/>
        <end position="29"/>
    </location>
</feature>
<feature type="compositionally biased region" description="Basic and acidic residues" evidence="1">
    <location>
        <begin position="234"/>
        <end position="259"/>
    </location>
</feature>
<feature type="compositionally biased region" description="Low complexity" evidence="1">
    <location>
        <begin position="183"/>
        <end position="198"/>
    </location>
</feature>
<dbReference type="AlphaFoldDB" id="A0AAV1D5E6"/>
<proteinExistence type="predicted"/>
<name>A0AAV1D5E6_OLDCO</name>
<evidence type="ECO:0000256" key="1">
    <source>
        <dbReference type="SAM" id="MobiDB-lite"/>
    </source>
</evidence>
<feature type="compositionally biased region" description="Low complexity" evidence="1">
    <location>
        <begin position="355"/>
        <end position="374"/>
    </location>
</feature>
<reference evidence="2" key="1">
    <citation type="submission" date="2023-03" db="EMBL/GenBank/DDBJ databases">
        <authorList>
            <person name="Julca I."/>
        </authorList>
    </citation>
    <scope>NUCLEOTIDE SEQUENCE</scope>
</reference>
<feature type="region of interest" description="Disordered" evidence="1">
    <location>
        <begin position="1"/>
        <end position="307"/>
    </location>
</feature>